<dbReference type="GO" id="GO:0005615">
    <property type="term" value="C:extracellular space"/>
    <property type="evidence" value="ECO:0007669"/>
    <property type="project" value="TreeGrafter"/>
</dbReference>
<feature type="compositionally biased region" description="Pro residues" evidence="11">
    <location>
        <begin position="1735"/>
        <end position="1751"/>
    </location>
</feature>
<keyword evidence="9" id="KW-0379">Hydroxylation</keyword>
<dbReference type="Pfam" id="PF00092">
    <property type="entry name" value="VWA"/>
    <property type="match status" value="2"/>
</dbReference>
<feature type="domain" description="Fibronectin type-III" evidence="13">
    <location>
        <begin position="200"/>
        <end position="290"/>
    </location>
</feature>
<proteinExistence type="inferred from homology"/>
<dbReference type="Gene3D" id="3.40.50.410">
    <property type="entry name" value="von Willebrand factor, type A domain"/>
    <property type="match status" value="2"/>
</dbReference>
<evidence type="ECO:0000256" key="9">
    <source>
        <dbReference type="ARBA" id="ARBA00023278"/>
    </source>
</evidence>
<feature type="compositionally biased region" description="Pro residues" evidence="11">
    <location>
        <begin position="1665"/>
        <end position="1674"/>
    </location>
</feature>
<keyword evidence="8" id="KW-0325">Glycoprotein</keyword>
<keyword evidence="3" id="KW-0272">Extracellular matrix</keyword>
<dbReference type="InterPro" id="IPR002035">
    <property type="entry name" value="VWF_A"/>
</dbReference>
<comment type="caution">
    <text evidence="14">The sequence shown here is derived from an EMBL/GenBank/DDBJ whole genome shotgun (WGS) entry which is preliminary data.</text>
</comment>
<keyword evidence="6" id="KW-0130">Cell adhesion</keyword>
<protein>
    <recommendedName>
        <fullName evidence="16">Collagen alpha-1(XIV) chain</fullName>
    </recommendedName>
</protein>
<evidence type="ECO:0000256" key="1">
    <source>
        <dbReference type="ARBA" id="ARBA00004498"/>
    </source>
</evidence>
<feature type="compositionally biased region" description="Basic and acidic residues" evidence="11">
    <location>
        <begin position="286"/>
        <end position="302"/>
    </location>
</feature>
<keyword evidence="2" id="KW-0964">Secreted</keyword>
<dbReference type="InterPro" id="IPR036116">
    <property type="entry name" value="FN3_sf"/>
</dbReference>
<dbReference type="Gene3D" id="2.60.120.200">
    <property type="match status" value="1"/>
</dbReference>
<feature type="region of interest" description="Disordered" evidence="11">
    <location>
        <begin position="1818"/>
        <end position="1948"/>
    </location>
</feature>
<feature type="region of interest" description="Disordered" evidence="11">
    <location>
        <begin position="1618"/>
        <end position="1781"/>
    </location>
</feature>
<dbReference type="FunFam" id="3.40.50.410:FF:000001">
    <property type="entry name" value="Collagen, type XII, alpha 1"/>
    <property type="match status" value="2"/>
</dbReference>
<dbReference type="CDD" id="cd01482">
    <property type="entry name" value="vWA_collagen_alphaI-XII-like"/>
    <property type="match status" value="2"/>
</dbReference>
<organism evidence="14 15">
    <name type="scientific">Perca flavescens</name>
    <name type="common">American yellow perch</name>
    <name type="synonym">Morone flavescens</name>
    <dbReference type="NCBI Taxonomy" id="8167"/>
    <lineage>
        <taxon>Eukaryota</taxon>
        <taxon>Metazoa</taxon>
        <taxon>Chordata</taxon>
        <taxon>Craniata</taxon>
        <taxon>Vertebrata</taxon>
        <taxon>Euteleostomi</taxon>
        <taxon>Actinopterygii</taxon>
        <taxon>Neopterygii</taxon>
        <taxon>Teleostei</taxon>
        <taxon>Neoteleostei</taxon>
        <taxon>Acanthomorphata</taxon>
        <taxon>Eupercaria</taxon>
        <taxon>Perciformes</taxon>
        <taxon>Percoidei</taxon>
        <taxon>Percidae</taxon>
        <taxon>Percinae</taxon>
        <taxon>Perca</taxon>
    </lineage>
</organism>
<comment type="similarity">
    <text evidence="10">Belongs to the fibril-associated collagens with interrupted helices (FACIT) family.</text>
</comment>
<feature type="domain" description="VWFA" evidence="12">
    <location>
        <begin position="1200"/>
        <end position="1373"/>
    </location>
</feature>
<dbReference type="FunFam" id="2.60.40.10:FF:000444">
    <property type="entry name" value="Collagen alpha-1(XIV) chain isoform X2"/>
    <property type="match status" value="1"/>
</dbReference>
<feature type="domain" description="Fibronectin type-III" evidence="13">
    <location>
        <begin position="618"/>
        <end position="708"/>
    </location>
</feature>
<keyword evidence="5" id="KW-0677">Repeat</keyword>
<sequence length="1948" mass="210207">MEKNGIRHVRTAPYHPASNGLARAVETLKDGLRKMSGHTLETKLSRFLFQYRITPHTTTGVSPAEMLMGRKSKSHLDLLHPDVAARFVRSQEEQKGRQDQHAKERLFKPGDCVFVKNFAQGPPWLPGLISRQTKPVSFTVDLLDGRQIRRHQDHLRARRGAEGERPQSVTRKDSVDSSAADFEVPVAPQQTDGLSVQIPAPRRLRFKVLSSNKLLVSWKEPKGDFDSYLFLYNSTPGGQQREIIISKSDTKVLITDYNPSKDYTVSVISVSGSEQSRPLQGRHKAERGESDGVDKTEPERLTEPVVPPEDANEISGVDQFVCHTEAIADIVILVDGSWSIGRLNFRLVRTFLENLVNAFDVGINKTRIGLAQYSGDPRIEWHLNTFSAKDAVIDAVKNLPYKGGNTLTGLALTYILENCFKPESGSRVGIPKIGILITDGKSQDDVIPPAESLRNAGVELFAIGVKNADENELLSIASEPDNTHVYNVADFNIMSSIVQGLTKTVCEQVELQDKDIKQKQTPEETGEPLELLTSEVTPRSFRVSWSHAPGNVEKYRVVYHPASGGEPQEAVVDGSETSVVLQHLTSLTEYRLAVFAVYANEASEALRGSETTLALPTVTALQLFDVTHSTMRARWDSVDGVSGYMLLYAPLTDEGDLDEKEVKVSDAVTQLELDGLTPRTEYTVTVYAMYGEEASDPITNQETTLPLSHPSNLQFSDITHNSAHISWDPVPRGVKGYRIMWVKTDGLVTEEVEVGPVNSYDLSELTSLMEYSVAIFALYDEGQSEPLTDGFTTTPVPGPLDLRSNDVGIDSFQVSWDHSANDIILYRLSWAPFTGGDTKEVVLSGSENRYMLTSLSPSTEYEVMLTAVFKDESESDTVSVIETTLAKTTTIATTTTVARLAVRNLLLSDETTQSLEASWELEDPQVESYRVSYAGLRGDHQEESVLVPGGQRRAVLQPLLPDTQYKVTVTPVYTDGKDGISVSALGATLPLLSPGNLRVSEEWYNRFRVTWDPPQSPTVGYRIIYQPIYVPGPVMETTVGKDLNSMLLLNLLTGTEYSVQVTASYPTGQSEPLLVNAKTLILGVSGLSTYQVRPNSLCVQWLPLLHATLYRVSIQSTLNGQRQEVSLGGGASRQCFYDLTPSSQYQISIHTQMREMEGPSVSITDMTLPAPTQAPTEPPTTEPPPTIPPAKEVCKEAKADLAFLVDGSWSIGDDNFMKITRFLYSTMGSLDLIGPDGTQVAIAQFSDDARTEFQLSSHGNKEALLEAIQRIRYKGGNTKTGRAIKHVKETIFTPEAGARRGVPKVLVVLTDGRSQDDVNKVSKEMQMDGYIIFAIGFADADYGELVNIASKPSDRHVFFVDDLDAVKKIEEQLITFVCEAATATCPSILMSGNTMAGFRMMEKFGLVEKEYSTIPGVSLEPGSFNSFPCYRLHRDALVSQPTKYLHPEGLPSDYTISMMLRLLPETPQEPFALWEILNRDNEPSVGLILDNSGKTLMFFNYDYKGDFQTVTFEGTEIKKIFHGSFHKLHVTISKTSVKVVLDCSVVGEKSISAAGNITTDGVEILGRMVRSRGRRDNSAPFQLQMFDIICSTSWASRDKCCELPALRVEEQCPSMPHACTCSQDSKGPPGPSGPPGGPGIRGARGDRGEPGVTGPHGPVGEIGPTGPPGPPGPQGPSGLSIQGPPGAAGEKGERGEIGPAGQMGVPGSSGSPGRDGPPGVRGLPGNNGPQGQQGPPGPLGSPGAPGAPGPGGPAGAQGDQGLPGSAGTKGDKGERGDVQSQAAVRAIARQVCEQLIQSHLSRYNSILNQIPVQSAVSVRTVPGPPGEPGRRGLPGPQGEQGPSGRPGFPGASGQNGQPGERGLPGEKGERGSPGIGSQGPRGQSGPPGPPGEGRTGSQGPPGRPGNPGTPGRSGNPGASGPAGPPGYCDQNSCVGYNVGVQQDYGNDY</sequence>
<evidence type="ECO:0000256" key="3">
    <source>
        <dbReference type="ARBA" id="ARBA00022530"/>
    </source>
</evidence>
<dbReference type="SUPFAM" id="SSF53300">
    <property type="entry name" value="vWA-like"/>
    <property type="match status" value="2"/>
</dbReference>
<feature type="domain" description="Fibronectin type-III" evidence="13">
    <location>
        <begin position="901"/>
        <end position="992"/>
    </location>
</feature>
<dbReference type="EMBL" id="SCKG01000006">
    <property type="protein sequence ID" value="TDH12037.1"/>
    <property type="molecule type" value="Genomic_DNA"/>
</dbReference>
<dbReference type="PROSITE" id="PS50853">
    <property type="entry name" value="FN3"/>
    <property type="match status" value="7"/>
</dbReference>
<keyword evidence="7" id="KW-0176">Collagen</keyword>
<dbReference type="InterPro" id="IPR036465">
    <property type="entry name" value="vWFA_dom_sf"/>
</dbReference>
<evidence type="ECO:0008006" key="16">
    <source>
        <dbReference type="Google" id="ProtNLM"/>
    </source>
</evidence>
<feature type="compositionally biased region" description="Low complexity" evidence="11">
    <location>
        <begin position="1831"/>
        <end position="1846"/>
    </location>
</feature>
<dbReference type="SMART" id="SM00327">
    <property type="entry name" value="VWA"/>
    <property type="match status" value="2"/>
</dbReference>
<dbReference type="SMART" id="SM00060">
    <property type="entry name" value="FN3"/>
    <property type="match status" value="8"/>
</dbReference>
<dbReference type="GO" id="GO:0003676">
    <property type="term" value="F:nucleic acid binding"/>
    <property type="evidence" value="ECO:0007669"/>
    <property type="project" value="InterPro"/>
</dbReference>
<dbReference type="SUPFAM" id="SSF53098">
    <property type="entry name" value="Ribonuclease H-like"/>
    <property type="match status" value="1"/>
</dbReference>
<dbReference type="InterPro" id="IPR003961">
    <property type="entry name" value="FN3_dom"/>
</dbReference>
<dbReference type="GO" id="GO:0005581">
    <property type="term" value="C:collagen trimer"/>
    <property type="evidence" value="ECO:0007669"/>
    <property type="project" value="UniProtKB-KW"/>
</dbReference>
<feature type="region of interest" description="Disordered" evidence="11">
    <location>
        <begin position="151"/>
        <end position="179"/>
    </location>
</feature>
<dbReference type="FunFam" id="2.60.40.10:FF:000234">
    <property type="entry name" value="Collagen, type XII, alpha 1"/>
    <property type="match status" value="2"/>
</dbReference>
<feature type="domain" description="Fibronectin type-III" evidence="13">
    <location>
        <begin position="993"/>
        <end position="1083"/>
    </location>
</feature>
<dbReference type="PANTHER" id="PTHR24020">
    <property type="entry name" value="COLLAGEN ALPHA"/>
    <property type="match status" value="1"/>
</dbReference>
<evidence type="ECO:0000256" key="7">
    <source>
        <dbReference type="ARBA" id="ARBA00023119"/>
    </source>
</evidence>
<dbReference type="CDD" id="cd00063">
    <property type="entry name" value="FN3"/>
    <property type="match status" value="7"/>
</dbReference>
<dbReference type="InterPro" id="IPR008160">
    <property type="entry name" value="Collagen"/>
</dbReference>
<keyword evidence="4" id="KW-0732">Signal</keyword>
<evidence type="ECO:0000256" key="11">
    <source>
        <dbReference type="SAM" id="MobiDB-lite"/>
    </source>
</evidence>
<dbReference type="Pfam" id="PF01391">
    <property type="entry name" value="Collagen"/>
    <property type="match status" value="3"/>
</dbReference>
<dbReference type="PANTHER" id="PTHR24020:SF15">
    <property type="entry name" value="COLLAGEN ALPHA-1(XIV) CHAIN"/>
    <property type="match status" value="1"/>
</dbReference>
<feature type="domain" description="Fibronectin type-III" evidence="13">
    <location>
        <begin position="798"/>
        <end position="888"/>
    </location>
</feature>
<feature type="compositionally biased region" description="Pro residues" evidence="11">
    <location>
        <begin position="1628"/>
        <end position="1637"/>
    </location>
</feature>
<evidence type="ECO:0000259" key="13">
    <source>
        <dbReference type="PROSITE" id="PS50853"/>
    </source>
</evidence>
<dbReference type="SUPFAM" id="SSF49265">
    <property type="entry name" value="Fibronectin type III"/>
    <property type="match status" value="7"/>
</dbReference>
<evidence type="ECO:0000256" key="10">
    <source>
        <dbReference type="ARBA" id="ARBA00049648"/>
    </source>
</evidence>
<dbReference type="Pfam" id="PF00041">
    <property type="entry name" value="fn3"/>
    <property type="match status" value="7"/>
</dbReference>
<evidence type="ECO:0000313" key="15">
    <source>
        <dbReference type="Proteomes" id="UP000295070"/>
    </source>
</evidence>
<evidence type="ECO:0000256" key="4">
    <source>
        <dbReference type="ARBA" id="ARBA00022729"/>
    </source>
</evidence>
<dbReference type="Gene3D" id="2.60.40.10">
    <property type="entry name" value="Immunoglobulins"/>
    <property type="match status" value="8"/>
</dbReference>
<dbReference type="SUPFAM" id="SSF49899">
    <property type="entry name" value="Concanavalin A-like lectins/glucanases"/>
    <property type="match status" value="1"/>
</dbReference>
<evidence type="ECO:0000259" key="12">
    <source>
        <dbReference type="PROSITE" id="PS50234"/>
    </source>
</evidence>
<feature type="domain" description="Fibronectin type-III" evidence="13">
    <location>
        <begin position="527"/>
        <end position="617"/>
    </location>
</feature>
<dbReference type="Proteomes" id="UP000295070">
    <property type="component" value="Chromosome 6"/>
</dbReference>
<name>A0A484DBT2_PERFV</name>
<dbReference type="FunFam" id="2.60.120.200:FF:000008">
    <property type="entry name" value="Collagen type XII alpha 1 chain"/>
    <property type="match status" value="1"/>
</dbReference>
<feature type="domain" description="Fibronectin type-III" evidence="13">
    <location>
        <begin position="709"/>
        <end position="797"/>
    </location>
</feature>
<feature type="compositionally biased region" description="Low complexity" evidence="11">
    <location>
        <begin position="1705"/>
        <end position="1733"/>
    </location>
</feature>
<dbReference type="FunFam" id="2.60.40.10:FF:000480">
    <property type="entry name" value="Collagen, type XII, alpha 1"/>
    <property type="match status" value="1"/>
</dbReference>
<dbReference type="GO" id="GO:0007155">
    <property type="term" value="P:cell adhesion"/>
    <property type="evidence" value="ECO:0007669"/>
    <property type="project" value="UniProtKB-KW"/>
</dbReference>
<feature type="compositionally biased region" description="Low complexity" evidence="11">
    <location>
        <begin position="1676"/>
        <end position="1685"/>
    </location>
</feature>
<dbReference type="InterPro" id="IPR013783">
    <property type="entry name" value="Ig-like_fold"/>
</dbReference>
<comment type="subcellular location">
    <subcellularLocation>
        <location evidence="1">Secreted</location>
        <location evidence="1">Extracellular space</location>
        <location evidence="1">Extracellular matrix</location>
    </subcellularLocation>
</comment>
<feature type="domain" description="VWFA" evidence="12">
    <location>
        <begin position="329"/>
        <end position="501"/>
    </location>
</feature>
<dbReference type="InterPro" id="IPR012337">
    <property type="entry name" value="RNaseH-like_sf"/>
</dbReference>
<dbReference type="InterPro" id="IPR050525">
    <property type="entry name" value="ECM_Assembly_Org"/>
</dbReference>
<evidence type="ECO:0000256" key="2">
    <source>
        <dbReference type="ARBA" id="ARBA00022525"/>
    </source>
</evidence>
<keyword evidence="15" id="KW-1185">Reference proteome</keyword>
<feature type="compositionally biased region" description="Polar residues" evidence="11">
    <location>
        <begin position="1929"/>
        <end position="1948"/>
    </location>
</feature>
<dbReference type="PRINTS" id="PR00453">
    <property type="entry name" value="VWFADOMAIN"/>
</dbReference>
<gene>
    <name evidence="14" type="ORF">EPR50_G00066980</name>
</gene>
<feature type="compositionally biased region" description="Basic and acidic residues" evidence="11">
    <location>
        <begin position="159"/>
        <end position="175"/>
    </location>
</feature>
<dbReference type="GO" id="GO:0005614">
    <property type="term" value="C:interstitial matrix"/>
    <property type="evidence" value="ECO:0007669"/>
    <property type="project" value="TreeGrafter"/>
</dbReference>
<evidence type="ECO:0000256" key="5">
    <source>
        <dbReference type="ARBA" id="ARBA00022737"/>
    </source>
</evidence>
<reference evidence="14 15" key="1">
    <citation type="submission" date="2019-01" db="EMBL/GenBank/DDBJ databases">
        <title>A chromosome-scale genome assembly of the yellow perch, Perca flavescens.</title>
        <authorList>
            <person name="Feron R."/>
            <person name="Morvezen R."/>
            <person name="Bestin A."/>
            <person name="Haffray P."/>
            <person name="Klopp C."/>
            <person name="Zahm M."/>
            <person name="Cabau C."/>
            <person name="Roques C."/>
            <person name="Donnadieu C."/>
            <person name="Bouchez O."/>
            <person name="Christie M."/>
            <person name="Larson W."/>
            <person name="Guiguen Y."/>
        </authorList>
    </citation>
    <scope>NUCLEOTIDE SEQUENCE [LARGE SCALE GENOMIC DNA]</scope>
    <source>
        <strain evidence="14">YP-PL-M2</strain>
        <tissue evidence="14">Blood</tissue>
    </source>
</reference>
<dbReference type="InterPro" id="IPR036397">
    <property type="entry name" value="RNaseH_sf"/>
</dbReference>
<dbReference type="InterPro" id="IPR013320">
    <property type="entry name" value="ConA-like_dom_sf"/>
</dbReference>
<evidence type="ECO:0000256" key="8">
    <source>
        <dbReference type="ARBA" id="ARBA00023180"/>
    </source>
</evidence>
<dbReference type="STRING" id="8167.A0A484DBT2"/>
<dbReference type="Gene3D" id="3.30.420.10">
    <property type="entry name" value="Ribonuclease H-like superfamily/Ribonuclease H"/>
    <property type="match status" value="1"/>
</dbReference>
<dbReference type="PROSITE" id="PS50234">
    <property type="entry name" value="VWFA"/>
    <property type="match status" value="2"/>
</dbReference>
<dbReference type="InterPro" id="IPR048287">
    <property type="entry name" value="TSPN-like_N"/>
</dbReference>
<feature type="region of interest" description="Disordered" evidence="11">
    <location>
        <begin position="271"/>
        <end position="308"/>
    </location>
</feature>
<evidence type="ECO:0000313" key="14">
    <source>
        <dbReference type="EMBL" id="TDH12037.1"/>
    </source>
</evidence>
<evidence type="ECO:0000256" key="6">
    <source>
        <dbReference type="ARBA" id="ARBA00022889"/>
    </source>
</evidence>
<accession>A0A484DBT2</accession>
<feature type="compositionally biased region" description="Low complexity" evidence="11">
    <location>
        <begin position="1909"/>
        <end position="1921"/>
    </location>
</feature>
<dbReference type="SMART" id="SM00210">
    <property type="entry name" value="TSPN"/>
    <property type="match status" value="1"/>
</dbReference>